<evidence type="ECO:0000256" key="1">
    <source>
        <dbReference type="SAM" id="Phobius"/>
    </source>
</evidence>
<evidence type="ECO:0000313" key="3">
    <source>
        <dbReference type="Proteomes" id="UP000054928"/>
    </source>
</evidence>
<dbReference type="Proteomes" id="UP000054928">
    <property type="component" value="Unassembled WGS sequence"/>
</dbReference>
<feature type="transmembrane region" description="Helical" evidence="1">
    <location>
        <begin position="82"/>
        <end position="103"/>
    </location>
</feature>
<keyword evidence="1" id="KW-0812">Transmembrane</keyword>
<keyword evidence="1" id="KW-0472">Membrane</keyword>
<keyword evidence="3" id="KW-1185">Reference proteome</keyword>
<dbReference type="EMBL" id="CCYD01001864">
    <property type="protein sequence ID" value="CEG45953.1"/>
    <property type="molecule type" value="Genomic_DNA"/>
</dbReference>
<sequence length="114" mass="13143">MTARRFVTARNMYSQYALRLRSVTKSKAIIQWNILHCHVGSNKQTRERTPMTNLMALKLSYTYFAMRLFLNMIKACDNRANIVACCAPGAILKLVVFISRYLVSSLYQRLSADE</sequence>
<reference evidence="3" key="1">
    <citation type="submission" date="2014-09" db="EMBL/GenBank/DDBJ databases">
        <authorList>
            <person name="Sharma Rahul"/>
            <person name="Thines Marco"/>
        </authorList>
    </citation>
    <scope>NUCLEOTIDE SEQUENCE [LARGE SCALE GENOMIC DNA]</scope>
</reference>
<proteinExistence type="predicted"/>
<dbReference type="RefSeq" id="XP_024582322.1">
    <property type="nucleotide sequence ID" value="XM_024716754.1"/>
</dbReference>
<keyword evidence="1" id="KW-1133">Transmembrane helix</keyword>
<evidence type="ECO:0000313" key="2">
    <source>
        <dbReference type="EMBL" id="CEG45953.1"/>
    </source>
</evidence>
<protein>
    <submittedName>
        <fullName evidence="2">Uncharacterized protein</fullName>
    </submittedName>
</protein>
<organism evidence="2 3">
    <name type="scientific">Plasmopara halstedii</name>
    <name type="common">Downy mildew of sunflower</name>
    <dbReference type="NCBI Taxonomy" id="4781"/>
    <lineage>
        <taxon>Eukaryota</taxon>
        <taxon>Sar</taxon>
        <taxon>Stramenopiles</taxon>
        <taxon>Oomycota</taxon>
        <taxon>Peronosporomycetes</taxon>
        <taxon>Peronosporales</taxon>
        <taxon>Peronosporaceae</taxon>
        <taxon>Plasmopara</taxon>
    </lineage>
</organism>
<dbReference type="AlphaFoldDB" id="A0A0P1AYN6"/>
<name>A0A0P1AYN6_PLAHL</name>
<accession>A0A0P1AYN6</accession>
<dbReference type="GeneID" id="36397340"/>